<gene>
    <name evidence="2" type="ORF">TRFO_31932</name>
</gene>
<accession>A0A1J4JQE7</accession>
<feature type="transmembrane region" description="Helical" evidence="1">
    <location>
        <begin position="349"/>
        <end position="368"/>
    </location>
</feature>
<dbReference type="GeneID" id="94842920"/>
<dbReference type="Proteomes" id="UP000179807">
    <property type="component" value="Unassembled WGS sequence"/>
</dbReference>
<sequence>MTNLNAYFKNEISSLKRFVESNKEKANLPIYRLYKHLSYHRRASIHSFESDTINRGENFKYSPPILSRVDLDELYFYLLTIPDILESSYNIADERTKIGYKLVAQIAAHDFPYFVNKLAPPLFETENEKLHNLTAALSRIILDPTTGFLANAPHNPKNDVWHDKDHNFDFFNVESSDLKTPFGKALWDYREKLNHLLFSYFTDKTNTRSTEFDYITTFTPSFLNFIQSTIVPPNFPYQKLSCGFSQRAQILLAFSRIQDLEYFSKNKSYRVEKSYAACQKWIDILNDDETESMTLTQVSSLEFHKPVNIQNSVKYRLLKLIVFLNPTGLSSQKNIDQYIVSGILGSDKVMTGFMIFIFQAIVFIYPKLSFLIMDAIFSKIDTYIVQNAAQHYTIIHSLTRYVDILSCLPERYLDTEQITKANAFAICGLASANPYVRIASNKLMSVLSSYETDDKNICAYSFLNRNKEHFEKILIEFYAKDPRVQFKDMSHHALLPMAFDDAMKSISSTLWCRFIRLISRRGNEEWPDSLKTYVVKYGYQLITFHVEKNLHSLDIGCIGTMFTLVGGLENKCCNELNEKLIQSLVILVFNYYDAYYTNIIVMLNVVRPRFYKLIIRSMIKIIDETNSRHNALSLVIRVIAQNKEFEKYMRDPELANLFIDALDKLFYSLNIDYHVEFDHSFITKYSVDLLHAATSLHTMLFNKYKKKDITPFPCWPCLLTNESRPECDRIQGRIKHAIYLAKVDVFEENKIFHYWAMKCLSSLCMIITIKDTKMLFNDTFNEILVEFASEEHNIIAYILSNHFLLLFSRYIELALMPDGMPFFNAICRFFRTKHPKKFASSVIKEVLYHQWTASVNISQDSQFTEMLQVIYENSGSLIFMCFFYLNTTSTADLHLSYLQQLLHY</sequence>
<dbReference type="RefSeq" id="XP_068354403.1">
    <property type="nucleotide sequence ID" value="XM_068508216.1"/>
</dbReference>
<evidence type="ECO:0000256" key="1">
    <source>
        <dbReference type="SAM" id="Phobius"/>
    </source>
</evidence>
<proteinExistence type="predicted"/>
<keyword evidence="1" id="KW-0812">Transmembrane</keyword>
<dbReference type="AlphaFoldDB" id="A0A1J4JQE7"/>
<keyword evidence="1" id="KW-1133">Transmembrane helix</keyword>
<organism evidence="2 3">
    <name type="scientific">Tritrichomonas foetus</name>
    <dbReference type="NCBI Taxonomy" id="1144522"/>
    <lineage>
        <taxon>Eukaryota</taxon>
        <taxon>Metamonada</taxon>
        <taxon>Parabasalia</taxon>
        <taxon>Tritrichomonadida</taxon>
        <taxon>Tritrichomonadidae</taxon>
        <taxon>Tritrichomonas</taxon>
    </lineage>
</organism>
<evidence type="ECO:0000313" key="3">
    <source>
        <dbReference type="Proteomes" id="UP000179807"/>
    </source>
</evidence>
<evidence type="ECO:0000313" key="2">
    <source>
        <dbReference type="EMBL" id="OHT01267.1"/>
    </source>
</evidence>
<protein>
    <submittedName>
        <fullName evidence="2">Uncharacterized protein</fullName>
    </submittedName>
</protein>
<dbReference type="VEuPathDB" id="TrichDB:TRFO_31932"/>
<keyword evidence="3" id="KW-1185">Reference proteome</keyword>
<dbReference type="EMBL" id="MLAK01000919">
    <property type="protein sequence ID" value="OHT01267.1"/>
    <property type="molecule type" value="Genomic_DNA"/>
</dbReference>
<comment type="caution">
    <text evidence="2">The sequence shown here is derived from an EMBL/GenBank/DDBJ whole genome shotgun (WGS) entry which is preliminary data.</text>
</comment>
<name>A0A1J4JQE7_9EUKA</name>
<reference evidence="2" key="1">
    <citation type="submission" date="2016-10" db="EMBL/GenBank/DDBJ databases">
        <authorList>
            <person name="Benchimol M."/>
            <person name="Almeida L.G."/>
            <person name="Vasconcelos A.T."/>
            <person name="Perreira-Neves A."/>
            <person name="Rosa I.A."/>
            <person name="Tasca T."/>
            <person name="Bogo M.R."/>
            <person name="de Souza W."/>
        </authorList>
    </citation>
    <scope>NUCLEOTIDE SEQUENCE [LARGE SCALE GENOMIC DNA]</scope>
    <source>
        <strain evidence="2">K</strain>
    </source>
</reference>
<keyword evidence="1" id="KW-0472">Membrane</keyword>